<dbReference type="InParanoid" id="A0A2R5GG88"/>
<dbReference type="InterPro" id="IPR023395">
    <property type="entry name" value="MCP_dom_sf"/>
</dbReference>
<evidence type="ECO:0000313" key="12">
    <source>
        <dbReference type="EMBL" id="GBG27663.1"/>
    </source>
</evidence>
<dbReference type="SUPFAM" id="SSF103506">
    <property type="entry name" value="Mitochondrial carrier"/>
    <property type="match status" value="1"/>
</dbReference>
<keyword evidence="6" id="KW-1133">Transmembrane helix</keyword>
<keyword evidence="13" id="KW-1185">Reference proteome</keyword>
<keyword evidence="3 9" id="KW-0812">Transmembrane</keyword>
<evidence type="ECO:0000256" key="5">
    <source>
        <dbReference type="ARBA" id="ARBA00022792"/>
    </source>
</evidence>
<sequence>MGFDGEAQQAQAAQQPHTQPLSLSQQQPQQTRRHGSRAQDVLPRGESERAHELQGAVEFYHRQPEVSRKRGWPFAAVHHTEHLHSALAGAGSGILGALAVAPFDVVKARMQVQGARQQHLVAIAESGSGPAKADARAELNNTPRRYKGTIHAFRQIYKQEGVPGLFRGLPSTIMGYVPSWSIYFSTYGYLKDRVGPVYGPEHPMLCTITSAVVAGAITNLCTNPFWVVRTRLQVQEHVTCEPEYKGTFHAFRKIYRVEGFQAFYKGLSASMLGLSHVGVQFPLYEHLKTVLGSSDFVARHQDSNWSHISVLIAASTLSKFVATTVTYPHDIARARLHVEVQMGSLDPQEPHRGLMRVHVFRVIRNIIAREGFLGLYQGLGTQILRTTPACAITFLSYELLFNYLQNGFIDWDSVDQSDDDN</sequence>
<feature type="repeat" description="Solcar" evidence="9">
    <location>
        <begin position="306"/>
        <end position="403"/>
    </location>
</feature>
<reference evidence="12 13" key="1">
    <citation type="submission" date="2017-12" db="EMBL/GenBank/DDBJ databases">
        <title>Sequencing, de novo assembly and annotation of complete genome of a new Thraustochytrid species, strain FCC1311.</title>
        <authorList>
            <person name="Sedici K."/>
            <person name="Godart F."/>
            <person name="Aiese Cigliano R."/>
            <person name="Sanseverino W."/>
            <person name="Barakat M."/>
            <person name="Ortet P."/>
            <person name="Marechal E."/>
            <person name="Cagnac O."/>
            <person name="Amato A."/>
        </authorList>
    </citation>
    <scope>NUCLEOTIDE SEQUENCE [LARGE SCALE GENOMIC DNA]</scope>
</reference>
<evidence type="ECO:0000256" key="7">
    <source>
        <dbReference type="ARBA" id="ARBA00023128"/>
    </source>
</evidence>
<proteinExistence type="inferred from homology"/>
<dbReference type="GO" id="GO:1990519">
    <property type="term" value="P:pyrimidine nucleotide import into mitochondrion"/>
    <property type="evidence" value="ECO:0007669"/>
    <property type="project" value="TreeGrafter"/>
</dbReference>
<keyword evidence="8 9" id="KW-0472">Membrane</keyword>
<evidence type="ECO:0000256" key="9">
    <source>
        <dbReference type="PROSITE-ProRule" id="PRU00282"/>
    </source>
</evidence>
<organism evidence="12 13">
    <name type="scientific">Hondaea fermentalgiana</name>
    <dbReference type="NCBI Taxonomy" id="2315210"/>
    <lineage>
        <taxon>Eukaryota</taxon>
        <taxon>Sar</taxon>
        <taxon>Stramenopiles</taxon>
        <taxon>Bigyra</taxon>
        <taxon>Labyrinthulomycetes</taxon>
        <taxon>Thraustochytrida</taxon>
        <taxon>Thraustochytriidae</taxon>
        <taxon>Hondaea</taxon>
    </lineage>
</organism>
<dbReference type="GO" id="GO:0015218">
    <property type="term" value="F:pyrimidine nucleotide transmembrane transporter activity"/>
    <property type="evidence" value="ECO:0007669"/>
    <property type="project" value="InterPro"/>
</dbReference>
<feature type="compositionally biased region" description="Low complexity" evidence="11">
    <location>
        <begin position="7"/>
        <end position="30"/>
    </location>
</feature>
<feature type="compositionally biased region" description="Basic and acidic residues" evidence="11">
    <location>
        <begin position="43"/>
        <end position="52"/>
    </location>
</feature>
<name>A0A2R5GG88_9STRA</name>
<evidence type="ECO:0000256" key="10">
    <source>
        <dbReference type="RuleBase" id="RU000488"/>
    </source>
</evidence>
<evidence type="ECO:0000256" key="8">
    <source>
        <dbReference type="ARBA" id="ARBA00023136"/>
    </source>
</evidence>
<accession>A0A2R5GG88</accession>
<evidence type="ECO:0000256" key="11">
    <source>
        <dbReference type="SAM" id="MobiDB-lite"/>
    </source>
</evidence>
<evidence type="ECO:0000313" key="13">
    <source>
        <dbReference type="Proteomes" id="UP000241890"/>
    </source>
</evidence>
<evidence type="ECO:0000256" key="6">
    <source>
        <dbReference type="ARBA" id="ARBA00022989"/>
    </source>
</evidence>
<evidence type="ECO:0000256" key="2">
    <source>
        <dbReference type="ARBA" id="ARBA00022448"/>
    </source>
</evidence>
<gene>
    <name evidence="12" type="ORF">FCC1311_038862</name>
</gene>
<protein>
    <submittedName>
        <fullName evidence="12">Mitochondrial substrate carrier family protein W</fullName>
    </submittedName>
</protein>
<feature type="repeat" description="Solcar" evidence="9">
    <location>
        <begin position="80"/>
        <end position="193"/>
    </location>
</feature>
<dbReference type="PROSITE" id="PS50920">
    <property type="entry name" value="SOLCAR"/>
    <property type="match status" value="3"/>
</dbReference>
<dbReference type="PANTHER" id="PTHR45829:SF1">
    <property type="entry name" value="CARRIER PROTEIN, PUTATIVE (AFU_ORTHOLOGUE AFUA_4G06780)-RELATED"/>
    <property type="match status" value="1"/>
</dbReference>
<keyword evidence="5" id="KW-0999">Mitochondrion inner membrane</keyword>
<keyword evidence="7" id="KW-0496">Mitochondrion</keyword>
<comment type="caution">
    <text evidence="12">The sequence shown here is derived from an EMBL/GenBank/DDBJ whole genome shotgun (WGS) entry which is preliminary data.</text>
</comment>
<dbReference type="OrthoDB" id="10266426at2759"/>
<feature type="repeat" description="Solcar" evidence="9">
    <location>
        <begin position="202"/>
        <end position="290"/>
    </location>
</feature>
<feature type="region of interest" description="Disordered" evidence="11">
    <location>
        <begin position="1"/>
        <end position="52"/>
    </location>
</feature>
<comment type="similarity">
    <text evidence="10">Belongs to the mitochondrial carrier (TC 2.A.29) family.</text>
</comment>
<evidence type="ECO:0000256" key="4">
    <source>
        <dbReference type="ARBA" id="ARBA00022737"/>
    </source>
</evidence>
<dbReference type="PANTHER" id="PTHR45829">
    <property type="entry name" value="MITOCHONDRIAL CARRIER PROTEIN RIM2"/>
    <property type="match status" value="1"/>
</dbReference>
<comment type="subcellular location">
    <subcellularLocation>
        <location evidence="1">Mitochondrion inner membrane</location>
        <topology evidence="1">Multi-pass membrane protein</topology>
    </subcellularLocation>
</comment>
<dbReference type="GO" id="GO:0005743">
    <property type="term" value="C:mitochondrial inner membrane"/>
    <property type="evidence" value="ECO:0007669"/>
    <property type="project" value="UniProtKB-SubCell"/>
</dbReference>
<evidence type="ECO:0000256" key="1">
    <source>
        <dbReference type="ARBA" id="ARBA00004448"/>
    </source>
</evidence>
<keyword evidence="2 10" id="KW-0813">Transport</keyword>
<dbReference type="InterPro" id="IPR049562">
    <property type="entry name" value="SLC25A33/36-like"/>
</dbReference>
<keyword evidence="4" id="KW-0677">Repeat</keyword>
<dbReference type="Proteomes" id="UP000241890">
    <property type="component" value="Unassembled WGS sequence"/>
</dbReference>
<dbReference type="Gene3D" id="1.50.40.10">
    <property type="entry name" value="Mitochondrial carrier domain"/>
    <property type="match status" value="1"/>
</dbReference>
<dbReference type="InterPro" id="IPR018108">
    <property type="entry name" value="MCP_transmembrane"/>
</dbReference>
<evidence type="ECO:0000256" key="3">
    <source>
        <dbReference type="ARBA" id="ARBA00022692"/>
    </source>
</evidence>
<dbReference type="EMBL" id="BEYU01000034">
    <property type="protein sequence ID" value="GBG27663.1"/>
    <property type="molecule type" value="Genomic_DNA"/>
</dbReference>
<dbReference type="AlphaFoldDB" id="A0A2R5GG88"/>
<dbReference type="Pfam" id="PF00153">
    <property type="entry name" value="Mito_carr"/>
    <property type="match status" value="3"/>
</dbReference>